<feature type="region of interest" description="Disordered" evidence="1">
    <location>
        <begin position="123"/>
        <end position="156"/>
    </location>
</feature>
<feature type="compositionally biased region" description="Polar residues" evidence="1">
    <location>
        <begin position="37"/>
        <end position="49"/>
    </location>
</feature>
<feature type="region of interest" description="Disordered" evidence="1">
    <location>
        <begin position="1"/>
        <end position="54"/>
    </location>
</feature>
<dbReference type="Proteomes" id="UP000765509">
    <property type="component" value="Unassembled WGS sequence"/>
</dbReference>
<evidence type="ECO:0000313" key="3">
    <source>
        <dbReference type="Proteomes" id="UP000765509"/>
    </source>
</evidence>
<dbReference type="EMBL" id="AVOT02018587">
    <property type="protein sequence ID" value="MBW0505597.1"/>
    <property type="molecule type" value="Genomic_DNA"/>
</dbReference>
<keyword evidence="3" id="KW-1185">Reference proteome</keyword>
<reference evidence="2" key="1">
    <citation type="submission" date="2021-03" db="EMBL/GenBank/DDBJ databases">
        <title>Draft genome sequence of rust myrtle Austropuccinia psidii MF-1, a brazilian biotype.</title>
        <authorList>
            <person name="Quecine M.C."/>
            <person name="Pachon D.M.R."/>
            <person name="Bonatelli M.L."/>
            <person name="Correr F.H."/>
            <person name="Franceschini L.M."/>
            <person name="Leite T.F."/>
            <person name="Margarido G.R.A."/>
            <person name="Almeida C.A."/>
            <person name="Ferrarezi J.A."/>
            <person name="Labate C.A."/>
        </authorList>
    </citation>
    <scope>NUCLEOTIDE SEQUENCE</scope>
    <source>
        <strain evidence="2">MF-1</strain>
    </source>
</reference>
<proteinExistence type="predicted"/>
<name>A0A9Q3DP60_9BASI</name>
<gene>
    <name evidence="2" type="ORF">O181_045312</name>
</gene>
<accession>A0A9Q3DP60</accession>
<feature type="compositionally biased region" description="Polar residues" evidence="1">
    <location>
        <begin position="1"/>
        <end position="13"/>
    </location>
</feature>
<organism evidence="2 3">
    <name type="scientific">Austropuccinia psidii MF-1</name>
    <dbReference type="NCBI Taxonomy" id="1389203"/>
    <lineage>
        <taxon>Eukaryota</taxon>
        <taxon>Fungi</taxon>
        <taxon>Dikarya</taxon>
        <taxon>Basidiomycota</taxon>
        <taxon>Pucciniomycotina</taxon>
        <taxon>Pucciniomycetes</taxon>
        <taxon>Pucciniales</taxon>
        <taxon>Sphaerophragmiaceae</taxon>
        <taxon>Austropuccinia</taxon>
    </lineage>
</organism>
<feature type="compositionally biased region" description="Basic and acidic residues" evidence="1">
    <location>
        <begin position="16"/>
        <end position="26"/>
    </location>
</feature>
<evidence type="ECO:0000313" key="2">
    <source>
        <dbReference type="EMBL" id="MBW0505597.1"/>
    </source>
</evidence>
<comment type="caution">
    <text evidence="2">The sequence shown here is derived from an EMBL/GenBank/DDBJ whole genome shotgun (WGS) entry which is preliminary data.</text>
</comment>
<sequence length="199" mass="23354">MTTRRGSQYSIQSDGARLRSRIDPSKGKRKRKIPIGTESTQGSAISQRQAPEMPIISEPELEKSMSDSKRYKLHQGVMSFWNILKKLIKEEEIVRYSNVWNPLSSKPQIKKIKEYHAKKREATKEEVPVAYTSKPQAVPLPQEGKKNKNKNWRKPYSPSYRISKIQKYAMDNVFRMAKTLMEFKDKDEQRMRQPHFPKN</sequence>
<protein>
    <submittedName>
        <fullName evidence="2">Uncharacterized protein</fullName>
    </submittedName>
</protein>
<evidence type="ECO:0000256" key="1">
    <source>
        <dbReference type="SAM" id="MobiDB-lite"/>
    </source>
</evidence>
<dbReference type="AlphaFoldDB" id="A0A9Q3DP60"/>